<evidence type="ECO:0000313" key="3">
    <source>
        <dbReference type="Proteomes" id="UP000183371"/>
    </source>
</evidence>
<dbReference type="PROSITE" id="PS51186">
    <property type="entry name" value="GNAT"/>
    <property type="match status" value="1"/>
</dbReference>
<dbReference type="CDD" id="cd04301">
    <property type="entry name" value="NAT_SF"/>
    <property type="match status" value="1"/>
</dbReference>
<dbReference type="InterPro" id="IPR016181">
    <property type="entry name" value="Acyl_CoA_acyltransferase"/>
</dbReference>
<name>A0A1I7APQ7_9HYPH</name>
<accession>A0A1I7APQ7</accession>
<dbReference type="InterPro" id="IPR000182">
    <property type="entry name" value="GNAT_dom"/>
</dbReference>
<dbReference type="Pfam" id="PF13673">
    <property type="entry name" value="Acetyltransf_10"/>
    <property type="match status" value="1"/>
</dbReference>
<dbReference type="SUPFAM" id="SSF55729">
    <property type="entry name" value="Acyl-CoA N-acyltransferases (Nat)"/>
    <property type="match status" value="1"/>
</dbReference>
<organism evidence="2 3">
    <name type="scientific">Pseudovibrio denitrificans</name>
    <dbReference type="NCBI Taxonomy" id="258256"/>
    <lineage>
        <taxon>Bacteria</taxon>
        <taxon>Pseudomonadati</taxon>
        <taxon>Pseudomonadota</taxon>
        <taxon>Alphaproteobacteria</taxon>
        <taxon>Hyphomicrobiales</taxon>
        <taxon>Stappiaceae</taxon>
        <taxon>Pseudovibrio</taxon>
    </lineage>
</organism>
<reference evidence="3" key="1">
    <citation type="submission" date="2016-10" db="EMBL/GenBank/DDBJ databases">
        <authorList>
            <person name="Varghese N."/>
            <person name="Submissions S."/>
        </authorList>
    </citation>
    <scope>NUCLEOTIDE SEQUENCE [LARGE SCALE GENOMIC DNA]</scope>
    <source>
        <strain evidence="3">DSM 17465</strain>
    </source>
</reference>
<dbReference type="RefSeq" id="WP_054785135.1">
    <property type="nucleotide sequence ID" value="NZ_FPBD01000003.1"/>
</dbReference>
<dbReference type="Proteomes" id="UP000183371">
    <property type="component" value="Unassembled WGS sequence"/>
</dbReference>
<keyword evidence="2" id="KW-0808">Transferase</keyword>
<dbReference type="Gene3D" id="3.40.630.30">
    <property type="match status" value="1"/>
</dbReference>
<evidence type="ECO:0000313" key="2">
    <source>
        <dbReference type="EMBL" id="SFT76894.1"/>
    </source>
</evidence>
<proteinExistence type="predicted"/>
<evidence type="ECO:0000259" key="1">
    <source>
        <dbReference type="PROSITE" id="PS51186"/>
    </source>
</evidence>
<dbReference type="AlphaFoldDB" id="A0A1I7APQ7"/>
<feature type="domain" description="N-acetyltransferase" evidence="1">
    <location>
        <begin position="4"/>
        <end position="145"/>
    </location>
</feature>
<dbReference type="EMBL" id="FPBD01000003">
    <property type="protein sequence ID" value="SFT76894.1"/>
    <property type="molecule type" value="Genomic_DNA"/>
</dbReference>
<protein>
    <submittedName>
        <fullName evidence="2">Acetyltransferase (GNAT) domain-containing protein</fullName>
    </submittedName>
</protein>
<dbReference type="GO" id="GO:0016747">
    <property type="term" value="F:acyltransferase activity, transferring groups other than amino-acyl groups"/>
    <property type="evidence" value="ECO:0007669"/>
    <property type="project" value="InterPro"/>
</dbReference>
<gene>
    <name evidence="2" type="ORF">SAMN05444141_103261</name>
</gene>
<keyword evidence="3" id="KW-1185">Reference proteome</keyword>
<sequence length="153" mass="17398">MRAIEIRFRGIPAKLTYKLRQQVLWPDSPIERVMVPEDHQALHIGAFEEENLIGVGSFFFDLPSVRLRKLAVLPEKQGCGIGSNLIRFAASQPELQKADYIWCDARKDAASFYQRLGFQIEGNTFEKFGVSYLRARAKIVELTGEIIKDGIRA</sequence>